<proteinExistence type="predicted"/>
<accession>A0ABP5ZAR9</accession>
<sequence>MPVARSPYGLDVPLSGDESAMVRPYLVADEQRQRRLALVLAADFGIDLDTHLVGAPAVA</sequence>
<evidence type="ECO:0000313" key="2">
    <source>
        <dbReference type="Proteomes" id="UP001499942"/>
    </source>
</evidence>
<dbReference type="Proteomes" id="UP001499942">
    <property type="component" value="Unassembled WGS sequence"/>
</dbReference>
<gene>
    <name evidence="1" type="ORF">GCM10010393_29520</name>
</gene>
<evidence type="ECO:0000313" key="1">
    <source>
        <dbReference type="EMBL" id="GAA2495595.1"/>
    </source>
</evidence>
<organism evidence="1 2">
    <name type="scientific">Streptomyces gobitricini</name>
    <dbReference type="NCBI Taxonomy" id="68211"/>
    <lineage>
        <taxon>Bacteria</taxon>
        <taxon>Bacillati</taxon>
        <taxon>Actinomycetota</taxon>
        <taxon>Actinomycetes</taxon>
        <taxon>Kitasatosporales</taxon>
        <taxon>Streptomycetaceae</taxon>
        <taxon>Streptomyces</taxon>
    </lineage>
</organism>
<keyword evidence="2" id="KW-1185">Reference proteome</keyword>
<dbReference type="EMBL" id="BAAASR010000016">
    <property type="protein sequence ID" value="GAA2495595.1"/>
    <property type="molecule type" value="Genomic_DNA"/>
</dbReference>
<protein>
    <submittedName>
        <fullName evidence="1">Uncharacterized protein</fullName>
    </submittedName>
</protein>
<dbReference type="RefSeq" id="WP_344361000.1">
    <property type="nucleotide sequence ID" value="NZ_BAAASR010000016.1"/>
</dbReference>
<comment type="caution">
    <text evidence="1">The sequence shown here is derived from an EMBL/GenBank/DDBJ whole genome shotgun (WGS) entry which is preliminary data.</text>
</comment>
<name>A0ABP5ZAR9_9ACTN</name>
<reference evidence="2" key="1">
    <citation type="journal article" date="2019" name="Int. J. Syst. Evol. Microbiol.">
        <title>The Global Catalogue of Microorganisms (GCM) 10K type strain sequencing project: providing services to taxonomists for standard genome sequencing and annotation.</title>
        <authorList>
            <consortium name="The Broad Institute Genomics Platform"/>
            <consortium name="The Broad Institute Genome Sequencing Center for Infectious Disease"/>
            <person name="Wu L."/>
            <person name="Ma J."/>
        </authorList>
    </citation>
    <scope>NUCLEOTIDE SEQUENCE [LARGE SCALE GENOMIC DNA]</scope>
    <source>
        <strain evidence="2">JCM 5062</strain>
    </source>
</reference>